<dbReference type="Proteomes" id="UP000239709">
    <property type="component" value="Chromosome"/>
</dbReference>
<feature type="transmembrane region" description="Helical" evidence="1">
    <location>
        <begin position="62"/>
        <end position="85"/>
    </location>
</feature>
<evidence type="ECO:0000256" key="1">
    <source>
        <dbReference type="SAM" id="Phobius"/>
    </source>
</evidence>
<evidence type="ECO:0008006" key="4">
    <source>
        <dbReference type="Google" id="ProtNLM"/>
    </source>
</evidence>
<evidence type="ECO:0000313" key="3">
    <source>
        <dbReference type="Proteomes" id="UP000239709"/>
    </source>
</evidence>
<evidence type="ECO:0000313" key="2">
    <source>
        <dbReference type="EMBL" id="AVO34935.1"/>
    </source>
</evidence>
<dbReference type="AlphaFoldDB" id="A0A2S0MGB2"/>
<name>A0A2S0MGB2_9BURK</name>
<accession>A0A2S0MGB2</accession>
<organism evidence="2 3">
    <name type="scientific">Ottowia oryzae</name>
    <dbReference type="NCBI Taxonomy" id="2109914"/>
    <lineage>
        <taxon>Bacteria</taxon>
        <taxon>Pseudomonadati</taxon>
        <taxon>Pseudomonadota</taxon>
        <taxon>Betaproteobacteria</taxon>
        <taxon>Burkholderiales</taxon>
        <taxon>Comamonadaceae</taxon>
        <taxon>Ottowia</taxon>
    </lineage>
</organism>
<reference evidence="2 3" key="1">
    <citation type="submission" date="2018-03" db="EMBL/GenBank/DDBJ databases">
        <title>Genome sequencing of Ottowia sp.</title>
        <authorList>
            <person name="Kim S.-J."/>
            <person name="Heo J."/>
            <person name="Kwon S.-W."/>
        </authorList>
    </citation>
    <scope>NUCLEOTIDE SEQUENCE [LARGE SCALE GENOMIC DNA]</scope>
    <source>
        <strain evidence="2 3">KADR8-3</strain>
    </source>
</reference>
<keyword evidence="1" id="KW-0472">Membrane</keyword>
<keyword evidence="1" id="KW-1133">Transmembrane helix</keyword>
<sequence>MAPQPPEGAPQRHEATMTYSVALLRRATWRKWQALFSWRYALAVLLMGGAGAYLWLQGERGWTIGVLGLALGLALVMPVVVWLQLWRAAQNALRALGPTASAALVADEAGLQITSAAGSAALPWPRITELRPYPQFWLMQTDDAAWATLPTGGLSAQARQYIADQASAHGAKVRRG</sequence>
<dbReference type="EMBL" id="CP027666">
    <property type="protein sequence ID" value="AVO34935.1"/>
    <property type="molecule type" value="Genomic_DNA"/>
</dbReference>
<keyword evidence="3" id="KW-1185">Reference proteome</keyword>
<feature type="transmembrane region" description="Helical" evidence="1">
    <location>
        <begin position="35"/>
        <end position="56"/>
    </location>
</feature>
<dbReference type="KEGG" id="otk:C6570_12345"/>
<proteinExistence type="predicted"/>
<protein>
    <recommendedName>
        <fullName evidence="4">YcxB-like protein domain-containing protein</fullName>
    </recommendedName>
</protein>
<keyword evidence="1" id="KW-0812">Transmembrane</keyword>
<gene>
    <name evidence="2" type="ORF">C6570_12345</name>
</gene>